<dbReference type="OrthoDB" id="1697409at2"/>
<reference evidence="5 6" key="1">
    <citation type="submission" date="2018-10" db="EMBL/GenBank/DDBJ databases">
        <title>Lactobacillus sp. R7 and Lactobacillus sp. R19 isolated from fermented mustard green product of Taiwan.</title>
        <authorList>
            <person name="Lin S.-T."/>
        </authorList>
    </citation>
    <scope>NUCLEOTIDE SEQUENCE [LARGE SCALE GENOMIC DNA]</scope>
    <source>
        <strain evidence="5 6">BCRC 81127</strain>
    </source>
</reference>
<dbReference type="EMBL" id="RKLY01000006">
    <property type="protein sequence ID" value="TGD24364.1"/>
    <property type="molecule type" value="Genomic_DNA"/>
</dbReference>
<evidence type="ECO:0000256" key="2">
    <source>
        <dbReference type="ARBA" id="ARBA00022722"/>
    </source>
</evidence>
<feature type="domain" description="VRR-NUC" evidence="4">
    <location>
        <begin position="3"/>
        <end position="97"/>
    </location>
</feature>
<dbReference type="RefSeq" id="WP_135371614.1">
    <property type="nucleotide sequence ID" value="NZ_RKLY01000006.1"/>
</dbReference>
<name>A0A4Z0JPR1_9LACO</name>
<proteinExistence type="predicted"/>
<keyword evidence="3" id="KW-0378">Hydrolase</keyword>
<organism evidence="5 6">
    <name type="scientific">Companilactobacillus suantsaicola</name>
    <dbReference type="NCBI Taxonomy" id="2487723"/>
    <lineage>
        <taxon>Bacteria</taxon>
        <taxon>Bacillati</taxon>
        <taxon>Bacillota</taxon>
        <taxon>Bacilli</taxon>
        <taxon>Lactobacillales</taxon>
        <taxon>Lactobacillaceae</taxon>
        <taxon>Companilactobacillus</taxon>
    </lineage>
</organism>
<evidence type="ECO:0000256" key="3">
    <source>
        <dbReference type="ARBA" id="ARBA00022801"/>
    </source>
</evidence>
<evidence type="ECO:0000259" key="4">
    <source>
        <dbReference type="SMART" id="SM00990"/>
    </source>
</evidence>
<dbReference type="GO" id="GO:0004518">
    <property type="term" value="F:nuclease activity"/>
    <property type="evidence" value="ECO:0007669"/>
    <property type="project" value="UniProtKB-KW"/>
</dbReference>
<evidence type="ECO:0000256" key="1">
    <source>
        <dbReference type="ARBA" id="ARBA00001946"/>
    </source>
</evidence>
<gene>
    <name evidence="5" type="ORF">EGT49_03650</name>
</gene>
<dbReference type="InterPro" id="IPR011856">
    <property type="entry name" value="tRNA_endonuc-like_dom_sf"/>
</dbReference>
<evidence type="ECO:0000313" key="6">
    <source>
        <dbReference type="Proteomes" id="UP000298021"/>
    </source>
</evidence>
<protein>
    <submittedName>
        <fullName evidence="5">VRR-NUC domain-containing protein</fullName>
    </submittedName>
</protein>
<keyword evidence="6" id="KW-1185">Reference proteome</keyword>
<dbReference type="Gene3D" id="3.40.1350.10">
    <property type="match status" value="1"/>
</dbReference>
<comment type="caution">
    <text evidence="5">The sequence shown here is derived from an EMBL/GenBank/DDBJ whole genome shotgun (WGS) entry which is preliminary data.</text>
</comment>
<dbReference type="InterPro" id="IPR014883">
    <property type="entry name" value="VRR_NUC"/>
</dbReference>
<evidence type="ECO:0000313" key="5">
    <source>
        <dbReference type="EMBL" id="TGD24364.1"/>
    </source>
</evidence>
<sequence>MNKSEQEIQNDIRVAVSLDHCKVFRANVGSIRLPNGRYFQTGLPSGYPDLHGYKISNGKMFYLEIKTPTGRPRPDQIQFHNQLMSDHIIHGIARSPEDALKIIDEELVGYGFKS</sequence>
<dbReference type="Proteomes" id="UP000298021">
    <property type="component" value="Unassembled WGS sequence"/>
</dbReference>
<dbReference type="GO" id="GO:0003676">
    <property type="term" value="F:nucleic acid binding"/>
    <property type="evidence" value="ECO:0007669"/>
    <property type="project" value="InterPro"/>
</dbReference>
<dbReference type="GO" id="GO:0016788">
    <property type="term" value="F:hydrolase activity, acting on ester bonds"/>
    <property type="evidence" value="ECO:0007669"/>
    <property type="project" value="InterPro"/>
</dbReference>
<dbReference type="SMART" id="SM00990">
    <property type="entry name" value="VRR_NUC"/>
    <property type="match status" value="1"/>
</dbReference>
<comment type="cofactor">
    <cofactor evidence="1">
        <name>Mg(2+)</name>
        <dbReference type="ChEBI" id="CHEBI:18420"/>
    </cofactor>
</comment>
<accession>A0A4Z0JPR1</accession>
<dbReference type="AlphaFoldDB" id="A0A4Z0JPR1"/>
<keyword evidence="2" id="KW-0540">Nuclease</keyword>